<reference evidence="2" key="1">
    <citation type="submission" date="2022-10" db="EMBL/GenBank/DDBJ databases">
        <authorList>
            <person name="Chen Y."/>
            <person name="Dougan E. K."/>
            <person name="Chan C."/>
            <person name="Rhodes N."/>
            <person name="Thang M."/>
        </authorList>
    </citation>
    <scope>NUCLEOTIDE SEQUENCE</scope>
</reference>
<feature type="compositionally biased region" description="Basic residues" evidence="1">
    <location>
        <begin position="340"/>
        <end position="350"/>
    </location>
</feature>
<dbReference type="Proteomes" id="UP001152797">
    <property type="component" value="Unassembled WGS sequence"/>
</dbReference>
<comment type="caution">
    <text evidence="2">The sequence shown here is derived from an EMBL/GenBank/DDBJ whole genome shotgun (WGS) entry which is preliminary data.</text>
</comment>
<accession>A0A9P1BKC5</accession>
<dbReference type="EMBL" id="CAMXCT030000174">
    <property type="protein sequence ID" value="CAL4762310.1"/>
    <property type="molecule type" value="Genomic_DNA"/>
</dbReference>
<feature type="region of interest" description="Disordered" evidence="1">
    <location>
        <begin position="321"/>
        <end position="350"/>
    </location>
</feature>
<evidence type="ECO:0000313" key="2">
    <source>
        <dbReference type="EMBL" id="CAI3974998.1"/>
    </source>
</evidence>
<dbReference type="EMBL" id="CAMXCT020000174">
    <property type="protein sequence ID" value="CAL1128373.1"/>
    <property type="molecule type" value="Genomic_DNA"/>
</dbReference>
<name>A0A9P1BKC5_9DINO</name>
<organism evidence="2">
    <name type="scientific">Cladocopium goreaui</name>
    <dbReference type="NCBI Taxonomy" id="2562237"/>
    <lineage>
        <taxon>Eukaryota</taxon>
        <taxon>Sar</taxon>
        <taxon>Alveolata</taxon>
        <taxon>Dinophyceae</taxon>
        <taxon>Suessiales</taxon>
        <taxon>Symbiodiniaceae</taxon>
        <taxon>Cladocopium</taxon>
    </lineage>
</organism>
<proteinExistence type="predicted"/>
<evidence type="ECO:0000313" key="3">
    <source>
        <dbReference type="EMBL" id="CAL4762310.1"/>
    </source>
</evidence>
<feature type="compositionally biased region" description="Basic and acidic residues" evidence="1">
    <location>
        <begin position="375"/>
        <end position="399"/>
    </location>
</feature>
<dbReference type="OrthoDB" id="411145at2759"/>
<sequence>MNFWGFVWSSETVEDKAEAPVEVEAENIAVASDILEWQKPSRSWASVFEGFRDRAEESQPRGASSGQHAALRSFTRRAHQLLAKQHQRACESRRALALAQRFATERYVLSLAEAEELDDVLRSSELSASAASVSGRDVDTDLERAERLSGWSTSASSGCKGSDQLLSRWETEDKELRQELLALQSAKSSAASELRSGLRRLRSAWATPAAHSEALPVLAAALPQLAQSCADSLHGDDDWATAEAQLFEALAEHLPAQGPAGPWGPLEPDFAPRGFGDKEVLLNEVPGAGGPRSAEEERDQTALQNLLLRIERLSQRMEEEALGGDRVQQVPMRPLDAQAKKRAKEQRKLFRQARRQLEGQVQKLMRENQALEAKLDADRAERAERARAVDGADGRDGGGPRRHLEKKLSPAERLALSNRRAREGREGPPGGENVTFGRPNSTQIFASQRRVLVELRKELAETYEAGEEQMLKLAVRWLPEVISLLATVGLSTNVSKSCVVGLPPSLAALPGCLAPFPLVAQSKYLGLPLQLVEDHEPMVDQVCARAIAAFFSNRVLLTCRCATRR</sequence>
<dbReference type="EMBL" id="CAMXCT010000174">
    <property type="protein sequence ID" value="CAI3974998.1"/>
    <property type="molecule type" value="Genomic_DNA"/>
</dbReference>
<reference evidence="3 4" key="2">
    <citation type="submission" date="2024-05" db="EMBL/GenBank/DDBJ databases">
        <authorList>
            <person name="Chen Y."/>
            <person name="Shah S."/>
            <person name="Dougan E. K."/>
            <person name="Thang M."/>
            <person name="Chan C."/>
        </authorList>
    </citation>
    <scope>NUCLEOTIDE SEQUENCE [LARGE SCALE GENOMIC DNA]</scope>
</reference>
<protein>
    <submittedName>
        <fullName evidence="3">3'(2'),5'-bisphosphate nucleotidase</fullName>
    </submittedName>
</protein>
<keyword evidence="4" id="KW-1185">Reference proteome</keyword>
<dbReference type="AlphaFoldDB" id="A0A9P1BKC5"/>
<gene>
    <name evidence="2" type="ORF">C1SCF055_LOCUS3360</name>
</gene>
<feature type="region of interest" description="Disordered" evidence="1">
    <location>
        <begin position="375"/>
        <end position="439"/>
    </location>
</feature>
<evidence type="ECO:0000256" key="1">
    <source>
        <dbReference type="SAM" id="MobiDB-lite"/>
    </source>
</evidence>
<evidence type="ECO:0000313" key="4">
    <source>
        <dbReference type="Proteomes" id="UP001152797"/>
    </source>
</evidence>